<protein>
    <submittedName>
        <fullName evidence="2">Uncharacterized protein</fullName>
    </submittedName>
</protein>
<comment type="caution">
    <text evidence="2">The sequence shown here is derived from an EMBL/GenBank/DDBJ whole genome shotgun (WGS) entry which is preliminary data.</text>
</comment>
<evidence type="ECO:0000256" key="1">
    <source>
        <dbReference type="SAM" id="MobiDB-lite"/>
    </source>
</evidence>
<dbReference type="AlphaFoldDB" id="A0AAD9M5B1"/>
<feature type="region of interest" description="Disordered" evidence="1">
    <location>
        <begin position="50"/>
        <end position="71"/>
    </location>
</feature>
<keyword evidence="3" id="KW-1185">Reference proteome</keyword>
<sequence length="100" mass="11041">MPMRVFQNTKWRTSAMLRGSASPAGTVNAKKAMVAVTGAIRTPQLLRRSGWEPNSARGCRDRCHGRSPQHGIQPVKTTLWARAPRSRVGPIRPQVIGVRD</sequence>
<dbReference type="Proteomes" id="UP001232148">
    <property type="component" value="Unassembled WGS sequence"/>
</dbReference>
<reference evidence="2" key="1">
    <citation type="submission" date="2021-06" db="EMBL/GenBank/DDBJ databases">
        <title>Comparative genomics, transcriptomics and evolutionary studies reveal genomic signatures of adaptation to plant cell wall in hemibiotrophic fungi.</title>
        <authorList>
            <consortium name="DOE Joint Genome Institute"/>
            <person name="Baroncelli R."/>
            <person name="Diaz J.F."/>
            <person name="Benocci T."/>
            <person name="Peng M."/>
            <person name="Battaglia E."/>
            <person name="Haridas S."/>
            <person name="Andreopoulos W."/>
            <person name="Labutti K."/>
            <person name="Pangilinan J."/>
            <person name="Floch G.L."/>
            <person name="Makela M.R."/>
            <person name="Henrissat B."/>
            <person name="Grigoriev I.V."/>
            <person name="Crouch J.A."/>
            <person name="De Vries R.P."/>
            <person name="Sukno S.A."/>
            <person name="Thon M.R."/>
        </authorList>
    </citation>
    <scope>NUCLEOTIDE SEQUENCE</scope>
    <source>
        <strain evidence="2">MAFF235873</strain>
    </source>
</reference>
<proteinExistence type="predicted"/>
<evidence type="ECO:0000313" key="2">
    <source>
        <dbReference type="EMBL" id="KAK2033929.1"/>
    </source>
</evidence>
<dbReference type="EMBL" id="MU842818">
    <property type="protein sequence ID" value="KAK2033929.1"/>
    <property type="molecule type" value="Genomic_DNA"/>
</dbReference>
<gene>
    <name evidence="2" type="ORF">LX32DRAFT_26900</name>
</gene>
<accession>A0AAD9M5B1</accession>
<organism evidence="2 3">
    <name type="scientific">Colletotrichum zoysiae</name>
    <dbReference type="NCBI Taxonomy" id="1216348"/>
    <lineage>
        <taxon>Eukaryota</taxon>
        <taxon>Fungi</taxon>
        <taxon>Dikarya</taxon>
        <taxon>Ascomycota</taxon>
        <taxon>Pezizomycotina</taxon>
        <taxon>Sordariomycetes</taxon>
        <taxon>Hypocreomycetidae</taxon>
        <taxon>Glomerellales</taxon>
        <taxon>Glomerellaceae</taxon>
        <taxon>Colletotrichum</taxon>
        <taxon>Colletotrichum graminicola species complex</taxon>
    </lineage>
</organism>
<evidence type="ECO:0000313" key="3">
    <source>
        <dbReference type="Proteomes" id="UP001232148"/>
    </source>
</evidence>
<name>A0AAD9M5B1_9PEZI</name>